<reference evidence="1" key="1">
    <citation type="submission" date="2022-10" db="EMBL/GenBank/DDBJ databases">
        <title>Fusarium specimens isolated from Avocado Roots.</title>
        <authorList>
            <person name="Stajich J."/>
            <person name="Roper C."/>
            <person name="Heimlech-Rivalta G."/>
        </authorList>
    </citation>
    <scope>NUCLEOTIDE SEQUENCE</scope>
    <source>
        <strain evidence="1">CF00143</strain>
    </source>
</reference>
<sequence>MKSHWALCDLENIYKVIGYSQITGTIARLQRSSTSHAVGCYEYLKDYHRRLLTHIAQRLYPTAPQSL</sequence>
<keyword evidence="2" id="KW-1185">Reference proteome</keyword>
<dbReference type="EMBL" id="JAPDHF010000002">
    <property type="protein sequence ID" value="KAJ4022631.1"/>
    <property type="molecule type" value="Genomic_DNA"/>
</dbReference>
<evidence type="ECO:0000313" key="1">
    <source>
        <dbReference type="EMBL" id="KAJ4022631.1"/>
    </source>
</evidence>
<organism evidence="1 2">
    <name type="scientific">Fusarium irregulare</name>
    <dbReference type="NCBI Taxonomy" id="2494466"/>
    <lineage>
        <taxon>Eukaryota</taxon>
        <taxon>Fungi</taxon>
        <taxon>Dikarya</taxon>
        <taxon>Ascomycota</taxon>
        <taxon>Pezizomycotina</taxon>
        <taxon>Sordariomycetes</taxon>
        <taxon>Hypocreomycetidae</taxon>
        <taxon>Hypocreales</taxon>
        <taxon>Nectriaceae</taxon>
        <taxon>Fusarium</taxon>
        <taxon>Fusarium incarnatum-equiseti species complex</taxon>
    </lineage>
</organism>
<accession>A0A9W8PYP4</accession>
<evidence type="ECO:0000313" key="2">
    <source>
        <dbReference type="Proteomes" id="UP001152130"/>
    </source>
</evidence>
<proteinExistence type="predicted"/>
<comment type="caution">
    <text evidence="1">The sequence shown here is derived from an EMBL/GenBank/DDBJ whole genome shotgun (WGS) entry which is preliminary data.</text>
</comment>
<name>A0A9W8PYP4_9HYPO</name>
<protein>
    <submittedName>
        <fullName evidence="1">Uncharacterized protein</fullName>
    </submittedName>
</protein>
<gene>
    <name evidence="1" type="ORF">NW766_001674</name>
</gene>
<dbReference type="AlphaFoldDB" id="A0A9W8PYP4"/>
<dbReference type="Proteomes" id="UP001152130">
    <property type="component" value="Unassembled WGS sequence"/>
</dbReference>